<dbReference type="EMBL" id="LR134533">
    <property type="protein sequence ID" value="VEJ49079.1"/>
    <property type="molecule type" value="Genomic_DNA"/>
</dbReference>
<keyword evidence="3" id="KW-1185">Reference proteome</keyword>
<dbReference type="RefSeq" id="WP_040669650.1">
    <property type="nucleotide sequence ID" value="NZ_CAUJRG010000024.1"/>
</dbReference>
<dbReference type="InterPro" id="IPR056091">
    <property type="entry name" value="DUF7674"/>
</dbReference>
<gene>
    <name evidence="2" type="ORF">NCTC12742_00019</name>
</gene>
<proteinExistence type="predicted"/>
<evidence type="ECO:0000313" key="3">
    <source>
        <dbReference type="Proteomes" id="UP000272771"/>
    </source>
</evidence>
<reference evidence="2 3" key="1">
    <citation type="submission" date="2018-12" db="EMBL/GenBank/DDBJ databases">
        <authorList>
            <consortium name="Pathogen Informatics"/>
        </authorList>
    </citation>
    <scope>NUCLEOTIDE SEQUENCE [LARGE SCALE GENOMIC DNA]</scope>
    <source>
        <strain evidence="2 3">NCTC12742</strain>
    </source>
</reference>
<feature type="domain" description="DUF7674" evidence="1">
    <location>
        <begin position="21"/>
        <end position="112"/>
    </location>
</feature>
<name>A0A3S4Z131_9NEIS</name>
<accession>A0A3S4Z131</accession>
<evidence type="ECO:0000313" key="2">
    <source>
        <dbReference type="EMBL" id="VEJ49079.1"/>
    </source>
</evidence>
<protein>
    <recommendedName>
        <fullName evidence="1">DUF7674 domain-containing protein</fullName>
    </recommendedName>
</protein>
<evidence type="ECO:0000259" key="1">
    <source>
        <dbReference type="Pfam" id="PF24722"/>
    </source>
</evidence>
<organism evidence="2 3">
    <name type="scientific">Neisseria weaveri</name>
    <dbReference type="NCBI Taxonomy" id="28091"/>
    <lineage>
        <taxon>Bacteria</taxon>
        <taxon>Pseudomonadati</taxon>
        <taxon>Pseudomonadota</taxon>
        <taxon>Betaproteobacteria</taxon>
        <taxon>Neisseriales</taxon>
        <taxon>Neisseriaceae</taxon>
        <taxon>Neisseria</taxon>
    </lineage>
</organism>
<dbReference type="AlphaFoldDB" id="A0A3S4Z131"/>
<sequence length="118" mass="13493">MNYDQFLNKIKGISLISLSIDKFISEWGDDLPVMLFGEIGKTIVNNLSNFSINECNDIFAYIEEGMLSGEELLKNCIATGLLESMYNSSQKENNWLNINNMLDPLSRQYVDEWINIGE</sequence>
<dbReference type="Pfam" id="PF24722">
    <property type="entry name" value="DUF7674"/>
    <property type="match status" value="1"/>
</dbReference>
<dbReference type="OrthoDB" id="8820143at2"/>
<dbReference type="Proteomes" id="UP000272771">
    <property type="component" value="Chromosome"/>
</dbReference>
<dbReference type="STRING" id="28091.SAMEA3174300_00669"/>